<gene>
    <name evidence="5" type="ORF">NV381_24325</name>
</gene>
<comment type="similarity">
    <text evidence="1">Belongs to the bleomycin resistance protein family.</text>
</comment>
<dbReference type="Gene3D" id="3.10.180.10">
    <property type="entry name" value="2,3-Dihydroxybiphenyl 1,2-Dioxygenase, domain 1"/>
    <property type="match status" value="1"/>
</dbReference>
<dbReference type="Pfam" id="PF00903">
    <property type="entry name" value="Glyoxalase"/>
    <property type="match status" value="1"/>
</dbReference>
<evidence type="ECO:0000256" key="3">
    <source>
        <dbReference type="ARBA" id="ARBA00023251"/>
    </source>
</evidence>
<dbReference type="InterPro" id="IPR004360">
    <property type="entry name" value="Glyas_Fos-R_dOase_dom"/>
</dbReference>
<protein>
    <recommendedName>
        <fullName evidence="2">Bleomycin resistance protein</fullName>
    </recommendedName>
</protein>
<organism evidence="5 6">
    <name type="scientific">Paenibacillus radicis</name>
    <name type="common">ex Xue et al. 2023</name>
    <dbReference type="NCBI Taxonomy" id="2972489"/>
    <lineage>
        <taxon>Bacteria</taxon>
        <taxon>Bacillati</taxon>
        <taxon>Bacillota</taxon>
        <taxon>Bacilli</taxon>
        <taxon>Bacillales</taxon>
        <taxon>Paenibacillaceae</taxon>
        <taxon>Paenibacillus</taxon>
    </lineage>
</organism>
<evidence type="ECO:0000256" key="1">
    <source>
        <dbReference type="ARBA" id="ARBA00011051"/>
    </source>
</evidence>
<evidence type="ECO:0000259" key="4">
    <source>
        <dbReference type="PROSITE" id="PS51819"/>
    </source>
</evidence>
<sequence>MQSYIHCLIPILPVNDVKASLEYYRDVLGFEVASVWDEDGYAVVQCGDIEIHLDKQDHFAVYRSHSYLFVENADEIYDLYKSKHVEIIQEIESKPWGVREFTFRDINGHMFRVAHGEK</sequence>
<dbReference type="InterPro" id="IPR000335">
    <property type="entry name" value="Bleomycin-R"/>
</dbReference>
<dbReference type="PROSITE" id="PS51819">
    <property type="entry name" value="VOC"/>
    <property type="match status" value="1"/>
</dbReference>
<keyword evidence="6" id="KW-1185">Reference proteome</keyword>
<proteinExistence type="inferred from homology"/>
<evidence type="ECO:0000313" key="6">
    <source>
        <dbReference type="Proteomes" id="UP001300012"/>
    </source>
</evidence>
<feature type="domain" description="VOC" evidence="4">
    <location>
        <begin position="3"/>
        <end position="116"/>
    </location>
</feature>
<dbReference type="SUPFAM" id="SSF54593">
    <property type="entry name" value="Glyoxalase/Bleomycin resistance protein/Dihydroxybiphenyl dioxygenase"/>
    <property type="match status" value="1"/>
</dbReference>
<accession>A0ABT1YMD0</accession>
<dbReference type="InterPro" id="IPR037523">
    <property type="entry name" value="VOC_core"/>
</dbReference>
<dbReference type="RefSeq" id="WP_258215884.1">
    <property type="nucleotide sequence ID" value="NZ_JANQBD010000019.1"/>
</dbReference>
<reference evidence="5 6" key="1">
    <citation type="submission" date="2022-08" db="EMBL/GenBank/DDBJ databases">
        <title>Paenibacillus endoradicis sp. nov., Paenibacillus radicibacter sp. nov and Paenibacillus pararadicis sp. nov., three cold-adapted plant growth-promoting bacteria isolated from root of Larix gmelinii in Great Khingan.</title>
        <authorList>
            <person name="Xue H."/>
        </authorList>
    </citation>
    <scope>NUCLEOTIDE SEQUENCE [LARGE SCALE GENOMIC DNA]</scope>
    <source>
        <strain evidence="5 6">N5-1-1-5</strain>
    </source>
</reference>
<keyword evidence="3" id="KW-0046">Antibiotic resistance</keyword>
<dbReference type="InterPro" id="IPR029068">
    <property type="entry name" value="Glyas_Bleomycin-R_OHBP_Dase"/>
</dbReference>
<dbReference type="Proteomes" id="UP001300012">
    <property type="component" value="Unassembled WGS sequence"/>
</dbReference>
<evidence type="ECO:0000256" key="2">
    <source>
        <dbReference type="ARBA" id="ARBA00021572"/>
    </source>
</evidence>
<evidence type="ECO:0000313" key="5">
    <source>
        <dbReference type="EMBL" id="MCR8634322.1"/>
    </source>
</evidence>
<dbReference type="CDD" id="cd08349">
    <property type="entry name" value="BLMA_like"/>
    <property type="match status" value="1"/>
</dbReference>
<dbReference type="EMBL" id="JANQBD010000019">
    <property type="protein sequence ID" value="MCR8634322.1"/>
    <property type="molecule type" value="Genomic_DNA"/>
</dbReference>
<name>A0ABT1YMD0_9BACL</name>
<comment type="caution">
    <text evidence="5">The sequence shown here is derived from an EMBL/GenBank/DDBJ whole genome shotgun (WGS) entry which is preliminary data.</text>
</comment>